<gene>
    <name evidence="1" type="ORF">METZ01_LOCUS332784</name>
</gene>
<proteinExistence type="predicted"/>
<organism evidence="1">
    <name type="scientific">marine metagenome</name>
    <dbReference type="NCBI Taxonomy" id="408172"/>
    <lineage>
        <taxon>unclassified sequences</taxon>
        <taxon>metagenomes</taxon>
        <taxon>ecological metagenomes</taxon>
    </lineage>
</organism>
<dbReference type="EMBL" id="UINC01111598">
    <property type="protein sequence ID" value="SVC79930.1"/>
    <property type="molecule type" value="Genomic_DNA"/>
</dbReference>
<sequence length="39" mass="4515">MPPFFAKKKKKESILKKVIMKIVFQLFLASLLLGQSDFT</sequence>
<accession>A0A382Q4K4</accession>
<reference evidence="1" key="1">
    <citation type="submission" date="2018-05" db="EMBL/GenBank/DDBJ databases">
        <authorList>
            <person name="Lanie J.A."/>
            <person name="Ng W.-L."/>
            <person name="Kazmierczak K.M."/>
            <person name="Andrzejewski T.M."/>
            <person name="Davidsen T.M."/>
            <person name="Wayne K.J."/>
            <person name="Tettelin H."/>
            <person name="Glass J.I."/>
            <person name="Rusch D."/>
            <person name="Podicherti R."/>
            <person name="Tsui H.-C.T."/>
            <person name="Winkler M.E."/>
        </authorList>
    </citation>
    <scope>NUCLEOTIDE SEQUENCE</scope>
</reference>
<evidence type="ECO:0000313" key="1">
    <source>
        <dbReference type="EMBL" id="SVC79930.1"/>
    </source>
</evidence>
<feature type="non-terminal residue" evidence="1">
    <location>
        <position position="39"/>
    </location>
</feature>
<dbReference type="AlphaFoldDB" id="A0A382Q4K4"/>
<protein>
    <submittedName>
        <fullName evidence="1">Uncharacterized protein</fullName>
    </submittedName>
</protein>
<name>A0A382Q4K4_9ZZZZ</name>